<sequence length="100" mass="11347">MSRITKNPSITKMRLPKLRKATQKDVEKYAVLKAFWFCLVFFFAITCALGILSVYTQTDVHTTETKLKALLDFGLAVTLGVISLKRAFKYRQIANNKKGS</sequence>
<dbReference type="EMBL" id="JPRD01000015">
    <property type="protein sequence ID" value="KIF53188.1"/>
    <property type="molecule type" value="Genomic_DNA"/>
</dbReference>
<proteinExistence type="predicted"/>
<organism evidence="2 3">
    <name type="scientific">Vibrio owensii CAIM 1854 = LMG 25443</name>
    <dbReference type="NCBI Taxonomy" id="1229493"/>
    <lineage>
        <taxon>Bacteria</taxon>
        <taxon>Pseudomonadati</taxon>
        <taxon>Pseudomonadota</taxon>
        <taxon>Gammaproteobacteria</taxon>
        <taxon>Vibrionales</taxon>
        <taxon>Vibrionaceae</taxon>
        <taxon>Vibrio</taxon>
    </lineage>
</organism>
<feature type="transmembrane region" description="Helical" evidence="1">
    <location>
        <begin position="34"/>
        <end position="55"/>
    </location>
</feature>
<evidence type="ECO:0000313" key="3">
    <source>
        <dbReference type="Proteomes" id="UP000031586"/>
    </source>
</evidence>
<evidence type="ECO:0000256" key="1">
    <source>
        <dbReference type="SAM" id="Phobius"/>
    </source>
</evidence>
<keyword evidence="1" id="KW-0812">Transmembrane</keyword>
<accession>A0A0C1VTF6</accession>
<keyword evidence="1" id="KW-0472">Membrane</keyword>
<protein>
    <submittedName>
        <fullName evidence="2">Uncharacterized protein</fullName>
    </submittedName>
</protein>
<comment type="caution">
    <text evidence="2">The sequence shown here is derived from an EMBL/GenBank/DDBJ whole genome shotgun (WGS) entry which is preliminary data.</text>
</comment>
<feature type="transmembrane region" description="Helical" evidence="1">
    <location>
        <begin position="67"/>
        <end position="88"/>
    </location>
</feature>
<dbReference type="AlphaFoldDB" id="A0A0C1VTF6"/>
<dbReference type="PATRIC" id="fig|1229493.5.peg.1018"/>
<reference evidence="2 3" key="1">
    <citation type="submission" date="2014-07" db="EMBL/GenBank/DDBJ databases">
        <title>Unique and conserved regions in Vibrio harveyi and related species in comparison with the shrimp pathogen Vibrio harveyi CAIM 1792.</title>
        <authorList>
            <person name="Espinoza-Valles I."/>
            <person name="Vora G."/>
            <person name="Leekitcharoenphon P."/>
            <person name="Ussery D."/>
            <person name="Hoj L."/>
            <person name="Gomez-Gil B."/>
        </authorList>
    </citation>
    <scope>NUCLEOTIDE SEQUENCE [LARGE SCALE GENOMIC DNA]</scope>
    <source>
        <strain evidence="3">CAIM 1854 / LMG 25443</strain>
    </source>
</reference>
<dbReference type="Proteomes" id="UP000031586">
    <property type="component" value="Unassembled WGS sequence"/>
</dbReference>
<evidence type="ECO:0000313" key="2">
    <source>
        <dbReference type="EMBL" id="KIF53188.1"/>
    </source>
</evidence>
<gene>
    <name evidence="2" type="ORF">H735_09655</name>
</gene>
<name>A0A0C1VTF6_9VIBR</name>
<keyword evidence="1" id="KW-1133">Transmembrane helix</keyword>